<proteinExistence type="predicted"/>
<dbReference type="FunFam" id="1.10.640.10:FF:000006">
    <property type="entry name" value="Double oxidase: two peroxidase domains"/>
    <property type="match status" value="1"/>
</dbReference>
<feature type="region of interest" description="Disordered" evidence="3">
    <location>
        <begin position="239"/>
        <end position="267"/>
    </location>
</feature>
<dbReference type="PRINTS" id="PR00457">
    <property type="entry name" value="ANPEROXIDASE"/>
</dbReference>
<dbReference type="InterPro" id="IPR010255">
    <property type="entry name" value="Haem_peroxidase_sf"/>
</dbReference>
<keyword evidence="2" id="KW-0349">Heme</keyword>
<dbReference type="Gene3D" id="1.10.640.10">
    <property type="entry name" value="Haem peroxidase domain superfamily, animal type"/>
    <property type="match status" value="2"/>
</dbReference>
<dbReference type="GO" id="GO:0020037">
    <property type="term" value="F:heme binding"/>
    <property type="evidence" value="ECO:0007669"/>
    <property type="project" value="InterPro"/>
</dbReference>
<dbReference type="Proteomes" id="UP000827092">
    <property type="component" value="Unassembled WGS sequence"/>
</dbReference>
<dbReference type="PANTHER" id="PTHR11475:SF134">
    <property type="entry name" value="LD42267P"/>
    <property type="match status" value="1"/>
</dbReference>
<dbReference type="EMBL" id="JAFNEN010000977">
    <property type="protein sequence ID" value="KAG8175634.1"/>
    <property type="molecule type" value="Genomic_DNA"/>
</dbReference>
<evidence type="ECO:0000256" key="1">
    <source>
        <dbReference type="ARBA" id="ARBA00022559"/>
    </source>
</evidence>
<dbReference type="PANTHER" id="PTHR11475">
    <property type="entry name" value="OXIDASE/PEROXIDASE"/>
    <property type="match status" value="1"/>
</dbReference>
<accession>A0AAV6TV76</accession>
<keyword evidence="1" id="KW-0575">Peroxidase</keyword>
<feature type="compositionally biased region" description="Polar residues" evidence="3">
    <location>
        <begin position="239"/>
        <end position="249"/>
    </location>
</feature>
<dbReference type="GO" id="GO:0046872">
    <property type="term" value="F:metal ion binding"/>
    <property type="evidence" value="ECO:0007669"/>
    <property type="project" value="UniProtKB-KW"/>
</dbReference>
<evidence type="ECO:0000256" key="2">
    <source>
        <dbReference type="PIRSR" id="PIRSR619791-2"/>
    </source>
</evidence>
<evidence type="ECO:0000256" key="3">
    <source>
        <dbReference type="SAM" id="MobiDB-lite"/>
    </source>
</evidence>
<dbReference type="InterPro" id="IPR037120">
    <property type="entry name" value="Haem_peroxidase_sf_animal"/>
</dbReference>
<evidence type="ECO:0008006" key="6">
    <source>
        <dbReference type="Google" id="ProtNLM"/>
    </source>
</evidence>
<dbReference type="InterPro" id="IPR019791">
    <property type="entry name" value="Haem_peroxidase_animal"/>
</dbReference>
<evidence type="ECO:0000313" key="4">
    <source>
        <dbReference type="EMBL" id="KAG8175634.1"/>
    </source>
</evidence>
<dbReference type="Pfam" id="PF03098">
    <property type="entry name" value="An_peroxidase"/>
    <property type="match status" value="3"/>
</dbReference>
<feature type="binding site" description="axial binding residue" evidence="2">
    <location>
        <position position="1256"/>
    </location>
    <ligand>
        <name>heme b</name>
        <dbReference type="ChEBI" id="CHEBI:60344"/>
    </ligand>
    <ligandPart>
        <name>Fe</name>
        <dbReference type="ChEBI" id="CHEBI:18248"/>
    </ligandPart>
</feature>
<dbReference type="GO" id="GO:0004601">
    <property type="term" value="F:peroxidase activity"/>
    <property type="evidence" value="ECO:0007669"/>
    <property type="project" value="UniProtKB-KW"/>
</dbReference>
<name>A0AAV6TV76_9ARAC</name>
<protein>
    <recommendedName>
        <fullName evidence="6">Peroxidasin</fullName>
    </recommendedName>
</protein>
<keyword evidence="5" id="KW-1185">Reference proteome</keyword>
<dbReference type="CDD" id="cd09823">
    <property type="entry name" value="peroxinectin_like"/>
    <property type="match status" value="2"/>
</dbReference>
<keyword evidence="2" id="KW-0479">Metal-binding</keyword>
<keyword evidence="1" id="KW-0560">Oxidoreductase</keyword>
<dbReference type="PROSITE" id="PS50292">
    <property type="entry name" value="PEROXIDASE_3"/>
    <property type="match status" value="2"/>
</dbReference>
<dbReference type="GO" id="GO:0006979">
    <property type="term" value="P:response to oxidative stress"/>
    <property type="evidence" value="ECO:0007669"/>
    <property type="project" value="InterPro"/>
</dbReference>
<keyword evidence="2" id="KW-0408">Iron</keyword>
<comment type="caution">
    <text evidence="4">The sequence shown here is derived from an EMBL/GenBank/DDBJ whole genome shotgun (WGS) entry which is preliminary data.</text>
</comment>
<evidence type="ECO:0000313" key="5">
    <source>
        <dbReference type="Proteomes" id="UP000827092"/>
    </source>
</evidence>
<organism evidence="4 5">
    <name type="scientific">Oedothorax gibbosus</name>
    <dbReference type="NCBI Taxonomy" id="931172"/>
    <lineage>
        <taxon>Eukaryota</taxon>
        <taxon>Metazoa</taxon>
        <taxon>Ecdysozoa</taxon>
        <taxon>Arthropoda</taxon>
        <taxon>Chelicerata</taxon>
        <taxon>Arachnida</taxon>
        <taxon>Araneae</taxon>
        <taxon>Araneomorphae</taxon>
        <taxon>Entelegynae</taxon>
        <taxon>Araneoidea</taxon>
        <taxon>Linyphiidae</taxon>
        <taxon>Erigoninae</taxon>
        <taxon>Oedothorax</taxon>
    </lineage>
</organism>
<reference evidence="4 5" key="1">
    <citation type="journal article" date="2022" name="Nat. Ecol. Evol.">
        <title>A masculinizing supergene underlies an exaggerated male reproductive morph in a spider.</title>
        <authorList>
            <person name="Hendrickx F."/>
            <person name="De Corte Z."/>
            <person name="Sonet G."/>
            <person name="Van Belleghem S.M."/>
            <person name="Kostlbacher S."/>
            <person name="Vangestel C."/>
        </authorList>
    </citation>
    <scope>NUCLEOTIDE SEQUENCE [LARGE SCALE GENOMIC DNA]</scope>
    <source>
        <strain evidence="4">W744_W776</strain>
    </source>
</reference>
<dbReference type="SUPFAM" id="SSF48113">
    <property type="entry name" value="Heme-dependent peroxidases"/>
    <property type="match status" value="2"/>
</dbReference>
<gene>
    <name evidence="4" type="ORF">JTE90_001062</name>
</gene>
<sequence>MRTGPHLWNFHLLVNVVISGDMWNKLHQLMKRCTTIKTTLAICIFGVILISVNSNPQSHDFRRVRRQTFFNGVGRGITSNIADASRVLKVPRISTQELQKIVDRVTVEVDRRLGSLEKSIYEKGVVLDPASPSWFAAASAKTKVVAKNISRVALISEEATKILVNQYQLTRDQVLHAIPTVDVRGTALERECPLTVDFPCQPKKYRAYSGYCNNVQHPRWGNANTAYIRYLNPDYSNNVNSPRQSTTGGSLPGARLVSSTVHSDSERPHPHLTVFLAIFAEFVFHDIFHTSQSAGYRGHRIQCCNVPTSSLLHPECFPIVKDEDKTCVNYVRSSNVPRSGCTLGPREQVNQVTSFLDGSAIYGSSEEEVKRLRTHKQGMMRTTTELGLLPPDLSNLHDCRSTSLSRKCFLAGDVRVNENVGLMVMHTIWVREHNRIARELAAINPHWNDNQLFEETRRIIGAELQHVTYSELLPSLLGHQVLTTFHLSPKLSDRPGGRGYNIDLNPGTSNAFAAAVGASFYSMMPSHFHLMLMDLRPRTVGSMQVGETHFSPESLYEEGAVDRVVLGMTNQNAQSMDEFITREMNNNLVEETPERNKNSSSGDNGLCRLDQVNHTVLNHANKNSSSGDMDLAAWIIQQGRDHGVPGYLEWRKVCRLSPAIHNFTQLRQVMTHGAALKIASVYKDVRDIDLFTGGLSELPLVGGVVGPTFACILSRQFRHLKEGDRFWYENDMPPNALNKDQLQEIRKSTLTRIVCDNAGKLVRLLQPSPMLMPDEYLNAFQECDKAAESMDLSKWKTVSPTYEIPKETLLTSLREAMRQARKRIVAEQEVFSNNIGVADFRSAEAVHHVFLRPKREAMLISNKSLVLELASQQYMQDTHIKDLERRPSDDEVSSMMSALSSQDVEDYIHVVRGGEGNCRLEEDEATLPCDHTTPFRSASGWCNNIQNPHRGKSLVTFQRLLPPKYQDGVSAARTMGVSGRPLPSARLVSSVVHPDSAAPHGRYSLALMQWGQFLDHDITLTPMHEALERQPLDCKSCDSASTVHPECLPIPIPTGDPFFPHLHQNGSRNCISFARSLAGQLTLGRREQMDQVTAYIDSSNMYGSDACEARMLRSPFGGRLNSTKHPFGGKDLLPQDTTNVECRVPSGVCFESGDIRASEQPALTSMHTLWMREHNRMADILHGINPHWDEETLYQQVRRIVSAMMQHITYSEFLPRVLGEKMLKDLDLVSTRFRYDPACSATVYNEFAAAAYRFGHTLLKPVLPRLGPGYVQKEPVRLRDVFFNPDLLYERNAVDEILRGLLSTSVETFDHSITSEVTNHLFEDRKKAFSGMDLVALNLQRGRDHGLQPYTAYRALCDGNDTRPTRFEDLKSLIPADIVERMKKVYEHVDDIDLFTGGIAEKPMYGALVGPTFGCIISRQFTNLRNCDRFWYETQDPFLRFTQDQLTEIRQTRLAKVICDNSDTIDAVQLKAMDIPDDFLNPRVPCRNIRSIDLRFWRDHKSCDYVTDDGNRRINVIMGHSHRISPCVTCSCTKEGMVCQSMKISNCFQLATSYTREKILEDDVCKVQCAFAFRAYPQFEGNFDNVLGFSISE</sequence>